<dbReference type="AlphaFoldDB" id="D3S3G7"/>
<feature type="transmembrane region" description="Helical" evidence="6">
    <location>
        <begin position="42"/>
        <end position="62"/>
    </location>
</feature>
<dbReference type="EMBL" id="CP001899">
    <property type="protein sequence ID" value="ADC64800.1"/>
    <property type="molecule type" value="Genomic_DNA"/>
</dbReference>
<dbReference type="GeneID" id="8778132"/>
<dbReference type="KEGG" id="fpl:Ferp_0629"/>
<keyword evidence="3 6" id="KW-0812">Transmembrane</keyword>
<dbReference type="Pfam" id="PF01810">
    <property type="entry name" value="LysE"/>
    <property type="match status" value="1"/>
</dbReference>
<keyword evidence="5 6" id="KW-0472">Membrane</keyword>
<dbReference type="RefSeq" id="WP_012965146.1">
    <property type="nucleotide sequence ID" value="NC_013849.1"/>
</dbReference>
<dbReference type="PaxDb" id="589924-Ferp_0629"/>
<proteinExistence type="predicted"/>
<feature type="transmembrane region" description="Helical" evidence="6">
    <location>
        <begin position="105"/>
        <end position="126"/>
    </location>
</feature>
<feature type="transmembrane region" description="Helical" evidence="6">
    <location>
        <begin position="132"/>
        <end position="154"/>
    </location>
</feature>
<reference evidence="7 8" key="2">
    <citation type="journal article" date="2011" name="Stand. Genomic Sci.">
        <title>Complete genome sequence of Ferroglobus placidus AEDII12DO.</title>
        <authorList>
            <person name="Anderson I."/>
            <person name="Risso C."/>
            <person name="Holmes D."/>
            <person name="Lucas S."/>
            <person name="Copeland A."/>
            <person name="Lapidus A."/>
            <person name="Cheng J.F."/>
            <person name="Bruce D."/>
            <person name="Goodwin L."/>
            <person name="Pitluck S."/>
            <person name="Saunders E."/>
            <person name="Brettin T."/>
            <person name="Detter J.C."/>
            <person name="Han C."/>
            <person name="Tapia R."/>
            <person name="Larimer F."/>
            <person name="Land M."/>
            <person name="Hauser L."/>
            <person name="Woyke T."/>
            <person name="Lovley D."/>
            <person name="Kyrpides N."/>
            <person name="Ivanova N."/>
        </authorList>
    </citation>
    <scope>NUCLEOTIDE SEQUENCE [LARGE SCALE GENOMIC DNA]</scope>
    <source>
        <strain evidence="8">DSM 10642 / AEDII12DO</strain>
    </source>
</reference>
<evidence type="ECO:0000256" key="4">
    <source>
        <dbReference type="ARBA" id="ARBA00022989"/>
    </source>
</evidence>
<keyword evidence="4 6" id="KW-1133">Transmembrane helix</keyword>
<dbReference type="Proteomes" id="UP000002613">
    <property type="component" value="Chromosome"/>
</dbReference>
<dbReference type="HOGENOM" id="CLU_104651_0_0_2"/>
<feature type="transmembrane region" description="Helical" evidence="6">
    <location>
        <begin position="68"/>
        <end position="85"/>
    </location>
</feature>
<keyword evidence="2" id="KW-1003">Cell membrane</keyword>
<reference evidence="8" key="1">
    <citation type="submission" date="2010-02" db="EMBL/GenBank/DDBJ databases">
        <title>Complete sequence of Ferroglobus placidus DSM 10642.</title>
        <authorList>
            <consortium name="US DOE Joint Genome Institute"/>
            <person name="Lucas S."/>
            <person name="Copeland A."/>
            <person name="Lapidus A."/>
            <person name="Cheng J.-F."/>
            <person name="Bruce D."/>
            <person name="Goodwin L."/>
            <person name="Pitluck S."/>
            <person name="Saunders E."/>
            <person name="Brettin T."/>
            <person name="Detter J.C."/>
            <person name="Han C."/>
            <person name="Tapia R."/>
            <person name="Larimer F."/>
            <person name="Land M."/>
            <person name="Hauser L."/>
            <person name="Kyrpides N."/>
            <person name="Ivanova N."/>
            <person name="Holmes D."/>
            <person name="Lovley D."/>
            <person name="Kyrpides N."/>
            <person name="Anderson I.J."/>
            <person name="Woyke T."/>
        </authorList>
    </citation>
    <scope>NUCLEOTIDE SEQUENCE [LARGE SCALE GENOMIC DNA]</scope>
    <source>
        <strain evidence="8">DSM 10642 / AEDII12DO</strain>
    </source>
</reference>
<protein>
    <submittedName>
        <fullName evidence="7">Lysine exporter protein (LYSE/YGGA)</fullName>
    </submittedName>
</protein>
<evidence type="ECO:0000256" key="1">
    <source>
        <dbReference type="ARBA" id="ARBA00004651"/>
    </source>
</evidence>
<comment type="subcellular location">
    <subcellularLocation>
        <location evidence="1">Cell membrane</location>
        <topology evidence="1">Multi-pass membrane protein</topology>
    </subcellularLocation>
</comment>
<gene>
    <name evidence="7" type="ordered locus">Ferp_0629</name>
</gene>
<dbReference type="eggNOG" id="arCOG01947">
    <property type="taxonomic scope" value="Archaea"/>
</dbReference>
<dbReference type="InterPro" id="IPR001123">
    <property type="entry name" value="LeuE-type"/>
</dbReference>
<name>D3S3G7_FERPA</name>
<keyword evidence="8" id="KW-1185">Reference proteome</keyword>
<dbReference type="OrthoDB" id="121309at2157"/>
<dbReference type="PANTHER" id="PTHR38825:SF1">
    <property type="entry name" value="TRANSPORTER, LYSE FAMILY"/>
    <property type="match status" value="1"/>
</dbReference>
<sequence length="197" mass="21791">MDFPLYLAMVFTISLSGVLSPGPLFAATLSEGLKNPFSGFKISAGHAIVEIPLIISLYFAGFHVTENLKAVIALVGGLFLLYLSYEEFKSKTDSERKVRGTMTGIILTALNPYFIMWWLTVGFSLISLSYEFGSIGLVLFVLVHESADFGWLGFVSFASHRLSKYAGLKRKLEIFSASIFAIFGVYFVTNSVLYFIS</sequence>
<dbReference type="PANTHER" id="PTHR38825">
    <property type="entry name" value="LYSINE EXPORTER PROTEIN (LYSE/YGGA)"/>
    <property type="match status" value="1"/>
</dbReference>
<evidence type="ECO:0000256" key="5">
    <source>
        <dbReference type="ARBA" id="ARBA00023136"/>
    </source>
</evidence>
<feature type="transmembrane region" description="Helical" evidence="6">
    <location>
        <begin position="6"/>
        <end position="30"/>
    </location>
</feature>
<evidence type="ECO:0000256" key="3">
    <source>
        <dbReference type="ARBA" id="ARBA00022692"/>
    </source>
</evidence>
<dbReference type="GO" id="GO:0005886">
    <property type="term" value="C:plasma membrane"/>
    <property type="evidence" value="ECO:0007669"/>
    <property type="project" value="UniProtKB-SubCell"/>
</dbReference>
<evidence type="ECO:0000256" key="2">
    <source>
        <dbReference type="ARBA" id="ARBA00022475"/>
    </source>
</evidence>
<evidence type="ECO:0000256" key="6">
    <source>
        <dbReference type="SAM" id="Phobius"/>
    </source>
</evidence>
<accession>D3S3G7</accession>
<dbReference type="STRING" id="589924.Ferp_0629"/>
<evidence type="ECO:0000313" key="8">
    <source>
        <dbReference type="Proteomes" id="UP000002613"/>
    </source>
</evidence>
<evidence type="ECO:0000313" key="7">
    <source>
        <dbReference type="EMBL" id="ADC64800.1"/>
    </source>
</evidence>
<dbReference type="GO" id="GO:0006865">
    <property type="term" value="P:amino acid transport"/>
    <property type="evidence" value="ECO:0007669"/>
    <property type="project" value="InterPro"/>
</dbReference>
<feature type="transmembrane region" description="Helical" evidence="6">
    <location>
        <begin position="174"/>
        <end position="196"/>
    </location>
</feature>
<organism evidence="7 8">
    <name type="scientific">Ferroglobus placidus (strain DSM 10642 / AEDII12DO)</name>
    <dbReference type="NCBI Taxonomy" id="589924"/>
    <lineage>
        <taxon>Archaea</taxon>
        <taxon>Methanobacteriati</taxon>
        <taxon>Methanobacteriota</taxon>
        <taxon>Archaeoglobi</taxon>
        <taxon>Archaeoglobales</taxon>
        <taxon>Archaeoglobaceae</taxon>
        <taxon>Ferroglobus</taxon>
    </lineage>
</organism>